<evidence type="ECO:0000256" key="3">
    <source>
        <dbReference type="ARBA" id="ARBA00022679"/>
    </source>
</evidence>
<dbReference type="RefSeq" id="WP_138488494.1">
    <property type="nucleotide sequence ID" value="NZ_CP040558.1"/>
</dbReference>
<proteinExistence type="inferred from homology"/>
<reference evidence="5 6" key="1">
    <citation type="submission" date="2019-05" db="EMBL/GenBank/DDBJ databases">
        <title>Complete genome sequence of Pseudoalteromonas sp. 16-SW-7(T) isolated from the Okhotsk Sea, Russia.</title>
        <authorList>
            <person name="Nguyen T.H."/>
            <person name="Nedashkovskaya O.I."/>
            <person name="Kim S.-G."/>
        </authorList>
    </citation>
    <scope>NUCLEOTIDE SEQUENCE [LARGE SCALE GENOMIC DNA]</scope>
    <source>
        <strain evidence="5 6">16-SW-7</strain>
    </source>
</reference>
<name>A0A4P9IXS5_9GAMM</name>
<dbReference type="GO" id="GO:0016757">
    <property type="term" value="F:glycosyltransferase activity"/>
    <property type="evidence" value="ECO:0007669"/>
    <property type="project" value="UniProtKB-KW"/>
</dbReference>
<accession>A0A4P9IXS5</accession>
<comment type="similarity">
    <text evidence="1">Belongs to the glycosyltransferase 2 family.</text>
</comment>
<dbReference type="EMBL" id="CP040558">
    <property type="protein sequence ID" value="QCU73136.1"/>
    <property type="molecule type" value="Genomic_DNA"/>
</dbReference>
<keyword evidence="2" id="KW-0328">Glycosyltransferase</keyword>
<dbReference type="SUPFAM" id="SSF53448">
    <property type="entry name" value="Nucleotide-diphospho-sugar transferases"/>
    <property type="match status" value="1"/>
</dbReference>
<evidence type="ECO:0000256" key="2">
    <source>
        <dbReference type="ARBA" id="ARBA00022676"/>
    </source>
</evidence>
<dbReference type="AlphaFoldDB" id="A0A4P9IXS5"/>
<dbReference type="GeneID" id="88774219"/>
<evidence type="ECO:0000256" key="1">
    <source>
        <dbReference type="ARBA" id="ARBA00006739"/>
    </source>
</evidence>
<sequence length="308" mass="35067">MCSVPCKTERDDTVSIIVPVYNDSESLIKCIESLLEQDISNEYEIIVVDNGSHNFNTYSAEINKKYPSVILLQELSPGSYAARNKGLSIAKGKVIAFTDSDCIAHKSWLSTAIKRLQKVDMVGGRIEVFYKDPQNPTSVELYESVFAFDQKSAVARGHSVTANLLVKKIVIDKVGVFNSKTFSGGDIEFTDRANKAGFKIDYSEDAMVYHPARRKYSEYQNKLRRVIGGQFVLKHENDIFMNNFTLKALIKDLLAPFKFLFISNFIMKIDDCDLLKRLRIFNVVLHNRYYSFYCKVKMLILGGKNLTR</sequence>
<keyword evidence="3 5" id="KW-0808">Transferase</keyword>
<gene>
    <name evidence="5" type="ORF">FFU37_01065</name>
</gene>
<dbReference type="InterPro" id="IPR029044">
    <property type="entry name" value="Nucleotide-diphossugar_trans"/>
</dbReference>
<organism evidence="5 6">
    <name type="scientific">Pseudoalteromonas distincta</name>
    <dbReference type="NCBI Taxonomy" id="77608"/>
    <lineage>
        <taxon>Bacteria</taxon>
        <taxon>Pseudomonadati</taxon>
        <taxon>Pseudomonadota</taxon>
        <taxon>Gammaproteobacteria</taxon>
        <taxon>Alteromonadales</taxon>
        <taxon>Pseudoalteromonadaceae</taxon>
        <taxon>Pseudoalteromonas</taxon>
    </lineage>
</organism>
<protein>
    <submittedName>
        <fullName evidence="5">Glycosyltransferase</fullName>
    </submittedName>
</protein>
<feature type="domain" description="Glycosyltransferase 2-like" evidence="4">
    <location>
        <begin position="15"/>
        <end position="141"/>
    </location>
</feature>
<dbReference type="Pfam" id="PF00535">
    <property type="entry name" value="Glycos_transf_2"/>
    <property type="match status" value="1"/>
</dbReference>
<dbReference type="Gene3D" id="3.90.550.10">
    <property type="entry name" value="Spore Coat Polysaccharide Biosynthesis Protein SpsA, Chain A"/>
    <property type="match status" value="1"/>
</dbReference>
<dbReference type="KEGG" id="pdv:FFU37_01065"/>
<evidence type="ECO:0000259" key="4">
    <source>
        <dbReference type="Pfam" id="PF00535"/>
    </source>
</evidence>
<dbReference type="InterPro" id="IPR001173">
    <property type="entry name" value="Glyco_trans_2-like"/>
</dbReference>
<evidence type="ECO:0000313" key="5">
    <source>
        <dbReference type="EMBL" id="QCU73136.1"/>
    </source>
</evidence>
<dbReference type="PANTHER" id="PTHR43179">
    <property type="entry name" value="RHAMNOSYLTRANSFERASE WBBL"/>
    <property type="match status" value="1"/>
</dbReference>
<dbReference type="Proteomes" id="UP000310065">
    <property type="component" value="Chromosome L1"/>
</dbReference>
<evidence type="ECO:0000313" key="6">
    <source>
        <dbReference type="Proteomes" id="UP000310065"/>
    </source>
</evidence>
<dbReference type="PANTHER" id="PTHR43179:SF12">
    <property type="entry name" value="GALACTOFURANOSYLTRANSFERASE GLFT2"/>
    <property type="match status" value="1"/>
</dbReference>